<feature type="region of interest" description="Disordered" evidence="1">
    <location>
        <begin position="1"/>
        <end position="21"/>
    </location>
</feature>
<feature type="region of interest" description="Disordered" evidence="1">
    <location>
        <begin position="34"/>
        <end position="76"/>
    </location>
</feature>
<gene>
    <name evidence="2" type="ORF">O181_054859</name>
</gene>
<protein>
    <submittedName>
        <fullName evidence="2">Uncharacterized protein</fullName>
    </submittedName>
</protein>
<dbReference type="EMBL" id="AVOT02024463">
    <property type="protein sequence ID" value="MBW0515144.1"/>
    <property type="molecule type" value="Genomic_DNA"/>
</dbReference>
<evidence type="ECO:0000256" key="1">
    <source>
        <dbReference type="SAM" id="MobiDB-lite"/>
    </source>
</evidence>
<name>A0A9Q3E5C4_9BASI</name>
<comment type="caution">
    <text evidence="2">The sequence shown here is derived from an EMBL/GenBank/DDBJ whole genome shotgun (WGS) entry which is preliminary data.</text>
</comment>
<accession>A0A9Q3E5C4</accession>
<reference evidence="2" key="1">
    <citation type="submission" date="2021-03" db="EMBL/GenBank/DDBJ databases">
        <title>Draft genome sequence of rust myrtle Austropuccinia psidii MF-1, a brazilian biotype.</title>
        <authorList>
            <person name="Quecine M.C."/>
            <person name="Pachon D.M.R."/>
            <person name="Bonatelli M.L."/>
            <person name="Correr F.H."/>
            <person name="Franceschini L.M."/>
            <person name="Leite T.F."/>
            <person name="Margarido G.R.A."/>
            <person name="Almeida C.A."/>
            <person name="Ferrarezi J.A."/>
            <person name="Labate C.A."/>
        </authorList>
    </citation>
    <scope>NUCLEOTIDE SEQUENCE</scope>
    <source>
        <strain evidence="2">MF-1</strain>
    </source>
</reference>
<evidence type="ECO:0000313" key="2">
    <source>
        <dbReference type="EMBL" id="MBW0515144.1"/>
    </source>
</evidence>
<organism evidence="2 3">
    <name type="scientific">Austropuccinia psidii MF-1</name>
    <dbReference type="NCBI Taxonomy" id="1389203"/>
    <lineage>
        <taxon>Eukaryota</taxon>
        <taxon>Fungi</taxon>
        <taxon>Dikarya</taxon>
        <taxon>Basidiomycota</taxon>
        <taxon>Pucciniomycotina</taxon>
        <taxon>Pucciniomycetes</taxon>
        <taxon>Pucciniales</taxon>
        <taxon>Sphaerophragmiaceae</taxon>
        <taxon>Austropuccinia</taxon>
    </lineage>
</organism>
<proteinExistence type="predicted"/>
<dbReference type="AlphaFoldDB" id="A0A9Q3E5C4"/>
<sequence>MDANSKTSDMGPHKQFNSPKFSVIECSSSESIMAISTAIPNPPPESPEGVKSGNKLPPESDGEIGTMTNISSKRKFKPLKNEAKKKIFQTFQLVPEVNEAESGACCLSANENTNGCQTNTTNNHPVEIPEIGGVTNHHENIFQSPNLHTQEVTTIPNENISG</sequence>
<evidence type="ECO:0000313" key="3">
    <source>
        <dbReference type="Proteomes" id="UP000765509"/>
    </source>
</evidence>
<dbReference type="Proteomes" id="UP000765509">
    <property type="component" value="Unassembled WGS sequence"/>
</dbReference>
<keyword evidence="3" id="KW-1185">Reference proteome</keyword>